<dbReference type="CDD" id="cd06222">
    <property type="entry name" value="RNase_H_like"/>
    <property type="match status" value="1"/>
</dbReference>
<proteinExistence type="predicted"/>
<dbReference type="GO" id="GO:0004523">
    <property type="term" value="F:RNA-DNA hybrid ribonuclease activity"/>
    <property type="evidence" value="ECO:0007669"/>
    <property type="project" value="InterPro"/>
</dbReference>
<dbReference type="SUPFAM" id="SSF53098">
    <property type="entry name" value="Ribonuclease H-like"/>
    <property type="match status" value="1"/>
</dbReference>
<dbReference type="Pfam" id="PF13456">
    <property type="entry name" value="RVT_3"/>
    <property type="match status" value="1"/>
</dbReference>
<name>A0AAD9XHU8_9ROSI</name>
<dbReference type="InterPro" id="IPR036397">
    <property type="entry name" value="RNaseH_sf"/>
</dbReference>
<evidence type="ECO:0000313" key="2">
    <source>
        <dbReference type="EMBL" id="KAK2659729.1"/>
    </source>
</evidence>
<gene>
    <name evidence="2" type="ORF">Ddye_006262</name>
</gene>
<feature type="non-terminal residue" evidence="2">
    <location>
        <position position="1"/>
    </location>
</feature>
<comment type="caution">
    <text evidence="2">The sequence shown here is derived from an EMBL/GenBank/DDBJ whole genome shotgun (WGS) entry which is preliminary data.</text>
</comment>
<dbReference type="GO" id="GO:0003676">
    <property type="term" value="F:nucleic acid binding"/>
    <property type="evidence" value="ECO:0007669"/>
    <property type="project" value="InterPro"/>
</dbReference>
<dbReference type="InterPro" id="IPR052929">
    <property type="entry name" value="RNase_H-like_EbsB-rel"/>
</dbReference>
<feature type="domain" description="RNase H type-1" evidence="1">
    <location>
        <begin position="17"/>
        <end position="139"/>
    </location>
</feature>
<dbReference type="InterPro" id="IPR012337">
    <property type="entry name" value="RNaseH-like_sf"/>
</dbReference>
<dbReference type="EMBL" id="JANJYI010000002">
    <property type="protein sequence ID" value="KAK2659729.1"/>
    <property type="molecule type" value="Genomic_DNA"/>
</dbReference>
<dbReference type="AlphaFoldDB" id="A0AAD9XHU8"/>
<dbReference type="InterPro" id="IPR002156">
    <property type="entry name" value="RNaseH_domain"/>
</dbReference>
<accession>A0AAD9XHU8</accession>
<evidence type="ECO:0000259" key="1">
    <source>
        <dbReference type="Pfam" id="PF13456"/>
    </source>
</evidence>
<sequence>NDIVKWRLPTAYLYKINTDTVLDVERNIVGVEAVIRNHLGEVMGTTAQRLEVSYSSFLAEAVAILCGIEFAIDLGLMPVVVESDALGVVKLINSCCPNSVEICFVCKDIVSRIQYGSVTGSHFGPRKANDVTHSLAKMALSIDYDKYWS</sequence>
<protein>
    <recommendedName>
        <fullName evidence="1">RNase H type-1 domain-containing protein</fullName>
    </recommendedName>
</protein>
<reference evidence="2" key="1">
    <citation type="journal article" date="2023" name="Plant J.">
        <title>Genome sequences and population genomics provide insights into the demographic history, inbreeding, and mutation load of two 'living fossil' tree species of Dipteronia.</title>
        <authorList>
            <person name="Feng Y."/>
            <person name="Comes H.P."/>
            <person name="Chen J."/>
            <person name="Zhu S."/>
            <person name="Lu R."/>
            <person name="Zhang X."/>
            <person name="Li P."/>
            <person name="Qiu J."/>
            <person name="Olsen K.M."/>
            <person name="Qiu Y."/>
        </authorList>
    </citation>
    <scope>NUCLEOTIDE SEQUENCE</scope>
    <source>
        <strain evidence="2">KIB01</strain>
    </source>
</reference>
<organism evidence="2 3">
    <name type="scientific">Dipteronia dyeriana</name>
    <dbReference type="NCBI Taxonomy" id="168575"/>
    <lineage>
        <taxon>Eukaryota</taxon>
        <taxon>Viridiplantae</taxon>
        <taxon>Streptophyta</taxon>
        <taxon>Embryophyta</taxon>
        <taxon>Tracheophyta</taxon>
        <taxon>Spermatophyta</taxon>
        <taxon>Magnoliopsida</taxon>
        <taxon>eudicotyledons</taxon>
        <taxon>Gunneridae</taxon>
        <taxon>Pentapetalae</taxon>
        <taxon>rosids</taxon>
        <taxon>malvids</taxon>
        <taxon>Sapindales</taxon>
        <taxon>Sapindaceae</taxon>
        <taxon>Hippocastanoideae</taxon>
        <taxon>Acereae</taxon>
        <taxon>Dipteronia</taxon>
    </lineage>
</organism>
<evidence type="ECO:0000313" key="3">
    <source>
        <dbReference type="Proteomes" id="UP001280121"/>
    </source>
</evidence>
<keyword evidence="3" id="KW-1185">Reference proteome</keyword>
<dbReference type="PANTHER" id="PTHR47074:SF48">
    <property type="entry name" value="POLYNUCLEOTIDYL TRANSFERASE, RIBONUCLEASE H-LIKE SUPERFAMILY PROTEIN"/>
    <property type="match status" value="1"/>
</dbReference>
<dbReference type="PANTHER" id="PTHR47074">
    <property type="entry name" value="BNAC02G40300D PROTEIN"/>
    <property type="match status" value="1"/>
</dbReference>
<dbReference type="InterPro" id="IPR044730">
    <property type="entry name" value="RNase_H-like_dom_plant"/>
</dbReference>
<dbReference type="Proteomes" id="UP001280121">
    <property type="component" value="Unassembled WGS sequence"/>
</dbReference>
<dbReference type="Gene3D" id="3.30.420.10">
    <property type="entry name" value="Ribonuclease H-like superfamily/Ribonuclease H"/>
    <property type="match status" value="1"/>
</dbReference>